<dbReference type="eggNOG" id="COG1640">
    <property type="taxonomic scope" value="Bacteria"/>
</dbReference>
<dbReference type="EMBL" id="ASHX02000001">
    <property type="protein sequence ID" value="OEJ98364.1"/>
    <property type="molecule type" value="Genomic_DNA"/>
</dbReference>
<keyword evidence="7 10" id="KW-0119">Carbohydrate metabolism</keyword>
<dbReference type="InterPro" id="IPR017853">
    <property type="entry name" value="GH"/>
</dbReference>
<dbReference type="GO" id="GO:0004134">
    <property type="term" value="F:4-alpha-glucanotransferase activity"/>
    <property type="evidence" value="ECO:0007669"/>
    <property type="project" value="UniProtKB-EC"/>
</dbReference>
<name>A0A1D3E1B2_9ACTN</name>
<dbReference type="AlphaFoldDB" id="A0A1D3E1B2"/>
<keyword evidence="5 10" id="KW-0328">Glycosyltransferase</keyword>
<evidence type="ECO:0000256" key="8">
    <source>
        <dbReference type="ARBA" id="ARBA00031423"/>
    </source>
</evidence>
<evidence type="ECO:0000256" key="4">
    <source>
        <dbReference type="ARBA" id="ARBA00020295"/>
    </source>
</evidence>
<evidence type="ECO:0000256" key="5">
    <source>
        <dbReference type="ARBA" id="ARBA00022676"/>
    </source>
</evidence>
<evidence type="ECO:0000256" key="6">
    <source>
        <dbReference type="ARBA" id="ARBA00022679"/>
    </source>
</evidence>
<reference evidence="12 13" key="1">
    <citation type="journal article" date="2013" name="Genome Announc.">
        <title>Genome Sequence of Streptomyces violaceusniger Strain SPC6, a Halotolerant Streptomycete That Exhibits Rapid Growth and Development.</title>
        <authorList>
            <person name="Chen X."/>
            <person name="Zhang B."/>
            <person name="Zhang W."/>
            <person name="Wu X."/>
            <person name="Zhang M."/>
            <person name="Chen T."/>
            <person name="Liu G."/>
            <person name="Dyson P."/>
        </authorList>
    </citation>
    <scope>NUCLEOTIDE SEQUENCE [LARGE SCALE GENOMIC DNA]</scope>
    <source>
        <strain evidence="12 13">SPC6</strain>
    </source>
</reference>
<dbReference type="GO" id="GO:0005975">
    <property type="term" value="P:carbohydrate metabolic process"/>
    <property type="evidence" value="ECO:0007669"/>
    <property type="project" value="InterPro"/>
</dbReference>
<dbReference type="EC" id="2.4.1.25" evidence="3 10"/>
<dbReference type="NCBIfam" id="TIGR00217">
    <property type="entry name" value="malQ"/>
    <property type="match status" value="1"/>
</dbReference>
<dbReference type="SUPFAM" id="SSF51445">
    <property type="entry name" value="(Trans)glycosidases"/>
    <property type="match status" value="1"/>
</dbReference>
<dbReference type="STRING" id="1306406.J116_025570"/>
<evidence type="ECO:0000256" key="10">
    <source>
        <dbReference type="RuleBase" id="RU361207"/>
    </source>
</evidence>
<evidence type="ECO:0000259" key="11">
    <source>
        <dbReference type="Pfam" id="PF21226"/>
    </source>
</evidence>
<dbReference type="Pfam" id="PF21226">
    <property type="entry name" value="MalQ_N"/>
    <property type="match status" value="1"/>
</dbReference>
<feature type="domain" description="MalQ N-terminal beta-sandwich" evidence="11">
    <location>
        <begin position="76"/>
        <end position="143"/>
    </location>
</feature>
<gene>
    <name evidence="12" type="ORF">J116_025570</name>
</gene>
<dbReference type="Pfam" id="PF02446">
    <property type="entry name" value="Glyco_hydro_77"/>
    <property type="match status" value="1"/>
</dbReference>
<accession>A0A1D3E1B2</accession>
<keyword evidence="6 10" id="KW-0808">Transferase</keyword>
<comment type="similarity">
    <text evidence="2 10">Belongs to the disproportionating enzyme family.</text>
</comment>
<protein>
    <recommendedName>
        <fullName evidence="4 10">4-alpha-glucanotransferase</fullName>
        <ecNumber evidence="3 10">2.4.1.25</ecNumber>
    </recommendedName>
    <alternativeName>
        <fullName evidence="8 10">Amylomaltase</fullName>
    </alternativeName>
    <alternativeName>
        <fullName evidence="9 10">Disproportionating enzyme</fullName>
    </alternativeName>
</protein>
<evidence type="ECO:0000256" key="2">
    <source>
        <dbReference type="ARBA" id="ARBA00005684"/>
    </source>
</evidence>
<dbReference type="PANTHER" id="PTHR32438:SF5">
    <property type="entry name" value="4-ALPHA-GLUCANOTRANSFERASE DPE1, CHLOROPLASTIC_AMYLOPLASTIC"/>
    <property type="match status" value="1"/>
</dbReference>
<comment type="caution">
    <text evidence="12">The sequence shown here is derived from an EMBL/GenBank/DDBJ whole genome shotgun (WGS) entry which is preliminary data.</text>
</comment>
<dbReference type="Gene3D" id="3.20.20.80">
    <property type="entry name" value="Glycosidases"/>
    <property type="match status" value="1"/>
</dbReference>
<evidence type="ECO:0000313" key="13">
    <source>
        <dbReference type="Proteomes" id="UP000095329"/>
    </source>
</evidence>
<evidence type="ECO:0000313" key="12">
    <source>
        <dbReference type="EMBL" id="OEJ98364.1"/>
    </source>
</evidence>
<organism evidence="12 13">
    <name type="scientific">Streptomyces thermolilacinus SPC6</name>
    <dbReference type="NCBI Taxonomy" id="1306406"/>
    <lineage>
        <taxon>Bacteria</taxon>
        <taxon>Bacillati</taxon>
        <taxon>Actinomycetota</taxon>
        <taxon>Actinomycetes</taxon>
        <taxon>Kitasatosporales</taxon>
        <taxon>Streptomycetaceae</taxon>
        <taxon>Streptomyces</taxon>
    </lineage>
</organism>
<dbReference type="PANTHER" id="PTHR32438">
    <property type="entry name" value="4-ALPHA-GLUCANOTRANSFERASE DPE1, CHLOROPLASTIC/AMYLOPLASTIC"/>
    <property type="match status" value="1"/>
</dbReference>
<evidence type="ECO:0000256" key="7">
    <source>
        <dbReference type="ARBA" id="ARBA00023277"/>
    </source>
</evidence>
<comment type="catalytic activity">
    <reaction evidence="1 10">
        <text>Transfers a segment of a (1-&gt;4)-alpha-D-glucan to a new position in an acceptor, which may be glucose or a (1-&gt;4)-alpha-D-glucan.</text>
        <dbReference type="EC" id="2.4.1.25"/>
    </reaction>
</comment>
<proteinExistence type="inferred from homology"/>
<keyword evidence="13" id="KW-1185">Reference proteome</keyword>
<evidence type="ECO:0000256" key="1">
    <source>
        <dbReference type="ARBA" id="ARBA00000439"/>
    </source>
</evidence>
<dbReference type="Proteomes" id="UP000095329">
    <property type="component" value="Unassembled WGS sequence"/>
</dbReference>
<evidence type="ECO:0000256" key="3">
    <source>
        <dbReference type="ARBA" id="ARBA00012560"/>
    </source>
</evidence>
<dbReference type="InterPro" id="IPR048458">
    <property type="entry name" value="MalQ_N"/>
</dbReference>
<dbReference type="InterPro" id="IPR003385">
    <property type="entry name" value="Glyco_hydro_77"/>
</dbReference>
<sequence length="713" mass="77507">MGEATVPTSPLSEDLAELARAHGVDTWYLTEKGHRVDVPARTVVAVLAALDVDAATPEAVAASLADHRRLTATRLLPACVISRPAAPALLDLPERAEARVVLEDGGTRAISGRGVPADLPLGYHRLYVRYGARSTEAPLIVVPDRIAGPERREWGFAAHLYSLLSAGSWGMGDLADLADVVRWSAAEGAGFCLVNPLHTLLPATFSDHSPYWPSTRRFPDPVHVRITDVPEYGALAGADRAAMAELLERAGALREAALGEGGLIDRDAVWAVKLAALRLLHRVEPSAERHAAYRAFVEREGQDLVDFATWCALAHTHGPDWSTWPEELRDPATARGLERYAEEVEFRRWAAWIADEQFAAVQRTARSAGMAVGVIHDLAVGAHPRGAESWALRRLQAAGVVMGSPPDTFTAQGQNWHLPPWRPDRLAEEGYAPYARLLRGVMRHAGALRLDHAMGLWRQWWIPDGVPIPEGTYVRYDWAAMLGVLLLEAHRAGVAVIGEDLGTVEAGVRERLAERGVLGASVLWLERTGDTEEADRPLPAPLWRENCLAALTNHDLPTTTARLSGAHVEVLHRHGLRDGSVEEYRTAELAQIREWLAALDREGLLPADGPAPGEGWALPPAPGREGVSSAELGLHPVVAAFHRFLLRTPARLLCVWLPDTVGDLRTQNLPGVRSGYPCWRWPLADSVGRAVPLERLMTAPGAAEVAALLSKGE</sequence>
<evidence type="ECO:0000256" key="9">
    <source>
        <dbReference type="ARBA" id="ARBA00031501"/>
    </source>
</evidence>